<feature type="domain" description="TerD" evidence="2">
    <location>
        <begin position="5"/>
        <end position="167"/>
    </location>
</feature>
<dbReference type="EMBL" id="BIFH01000023">
    <property type="protein sequence ID" value="GCD97231.1"/>
    <property type="molecule type" value="Genomic_DNA"/>
</dbReference>
<dbReference type="Proteomes" id="UP000286931">
    <property type="component" value="Unassembled WGS sequence"/>
</dbReference>
<gene>
    <name evidence="3" type="ORF">EHYA_04923</name>
</gene>
<evidence type="ECO:0000259" key="2">
    <source>
        <dbReference type="Pfam" id="PF02342"/>
    </source>
</evidence>
<dbReference type="AlphaFoldDB" id="A0A401YRL1"/>
<evidence type="ECO:0000313" key="4">
    <source>
        <dbReference type="Proteomes" id="UP000286931"/>
    </source>
</evidence>
<accession>A0A401YRL1</accession>
<dbReference type="Gene3D" id="2.60.60.30">
    <property type="entry name" value="sav2460 like domains"/>
    <property type="match status" value="1"/>
</dbReference>
<dbReference type="PANTHER" id="PTHR32097">
    <property type="entry name" value="CAMP-BINDING PROTEIN 1-RELATED"/>
    <property type="match status" value="1"/>
</dbReference>
<keyword evidence="4" id="KW-1185">Reference proteome</keyword>
<sequence length="422" mass="44313">MSDVTLPTGANAPLTGDRAEVSIGWASTDVVDVSAVLLTDAHKVRTDEDLVFFNNPVGGDGAVRTTAGPSGTTHVAVELAKLPAEITKVVVVVSADADRPGATLGQVPGLGALTTSGDARITYPAGAFEGGETVAVLVELYRRGDAWKVRAVGQGYASGLAGLATDFGISVEDEPEPEPTPAPAAPVHAMVKEPAAAPAPAAPAPISMAKEPLGRVDLAKGGRATISMDKGDRSITVTASLVWDGGNDARRKSGADLDLYALYVPRSKLGALNKGDSDGVIYYRDLGSMNSAPYIKLDGDSRVPGRETVRITRPDQQGYVLICAYSAVENGFGSFKSYGAHAEVTDGQGSTVNVPLFNNKRAVFWVAIALVDFTDPEGVSIQHVEKYSKLMQERRPMLYPDGTFEMGAGPAEFKTVRAPRER</sequence>
<proteinExistence type="inferred from homology"/>
<evidence type="ECO:0000313" key="3">
    <source>
        <dbReference type="EMBL" id="GCD97231.1"/>
    </source>
</evidence>
<dbReference type="InterPro" id="IPR051324">
    <property type="entry name" value="Stress/Tellurium_Resist"/>
</dbReference>
<dbReference type="CDD" id="cd06974">
    <property type="entry name" value="TerD_like"/>
    <property type="match status" value="1"/>
</dbReference>
<comment type="similarity">
    <text evidence="1">Belongs to the CAPAB/TerDEXZ family.</text>
</comment>
<dbReference type="PANTHER" id="PTHR32097:SF4">
    <property type="entry name" value="GENERAL STRESS PROTEIN 16U"/>
    <property type="match status" value="1"/>
</dbReference>
<evidence type="ECO:0000256" key="1">
    <source>
        <dbReference type="ARBA" id="ARBA00008775"/>
    </source>
</evidence>
<comment type="caution">
    <text evidence="3">The sequence shown here is derived from an EMBL/GenBank/DDBJ whole genome shotgun (WGS) entry which is preliminary data.</text>
</comment>
<name>A0A401YRL1_9ACTN</name>
<organism evidence="3 4">
    <name type="scientific">Embleya hyalina</name>
    <dbReference type="NCBI Taxonomy" id="516124"/>
    <lineage>
        <taxon>Bacteria</taxon>
        <taxon>Bacillati</taxon>
        <taxon>Actinomycetota</taxon>
        <taxon>Actinomycetes</taxon>
        <taxon>Kitasatosporales</taxon>
        <taxon>Streptomycetaceae</taxon>
        <taxon>Embleya</taxon>
    </lineage>
</organism>
<dbReference type="InterPro" id="IPR003325">
    <property type="entry name" value="TerD"/>
</dbReference>
<protein>
    <submittedName>
        <fullName evidence="3">Resistance protein</fullName>
    </submittedName>
</protein>
<dbReference type="OrthoDB" id="179721at2"/>
<reference evidence="3 4" key="1">
    <citation type="submission" date="2018-12" db="EMBL/GenBank/DDBJ databases">
        <title>Draft genome sequence of Embleya hyalina NBRC 13850T.</title>
        <authorList>
            <person name="Komaki H."/>
            <person name="Hosoyama A."/>
            <person name="Kimura A."/>
            <person name="Ichikawa N."/>
            <person name="Tamura T."/>
        </authorList>
    </citation>
    <scope>NUCLEOTIDE SEQUENCE [LARGE SCALE GENOMIC DNA]</scope>
    <source>
        <strain evidence="3 4">NBRC 13850</strain>
    </source>
</reference>
<dbReference type="Pfam" id="PF02342">
    <property type="entry name" value="TerD"/>
    <property type="match status" value="1"/>
</dbReference>
<dbReference type="RefSeq" id="WP_126639221.1">
    <property type="nucleotide sequence ID" value="NZ_BIFH01000023.1"/>
</dbReference>